<evidence type="ECO:0000313" key="1">
    <source>
        <dbReference type="EMBL" id="GAA3756534.1"/>
    </source>
</evidence>
<gene>
    <name evidence="1" type="ORF">GCM10022423_03400</name>
</gene>
<keyword evidence="2" id="KW-1185">Reference proteome</keyword>
<protein>
    <submittedName>
        <fullName evidence="1">Uncharacterized protein</fullName>
    </submittedName>
</protein>
<name>A0ABP7G8H0_9FLAO</name>
<dbReference type="EMBL" id="BAABDU010000002">
    <property type="protein sequence ID" value="GAA3756534.1"/>
    <property type="molecule type" value="Genomic_DNA"/>
</dbReference>
<evidence type="ECO:0000313" key="2">
    <source>
        <dbReference type="Proteomes" id="UP001500748"/>
    </source>
</evidence>
<accession>A0ABP7G8H0</accession>
<comment type="caution">
    <text evidence="1">The sequence shown here is derived from an EMBL/GenBank/DDBJ whole genome shotgun (WGS) entry which is preliminary data.</text>
</comment>
<dbReference type="RefSeq" id="WP_345139400.1">
    <property type="nucleotide sequence ID" value="NZ_BAABDU010000002.1"/>
</dbReference>
<proteinExistence type="predicted"/>
<dbReference type="Proteomes" id="UP001500748">
    <property type="component" value="Unassembled WGS sequence"/>
</dbReference>
<sequence>MTQIEKVKILIVGLTAVLSFISFSKADFIKEITQLNIESGLKF</sequence>
<reference evidence="2" key="1">
    <citation type="journal article" date="2019" name="Int. J. Syst. Evol. Microbiol.">
        <title>The Global Catalogue of Microorganisms (GCM) 10K type strain sequencing project: providing services to taxonomists for standard genome sequencing and annotation.</title>
        <authorList>
            <consortium name="The Broad Institute Genomics Platform"/>
            <consortium name="The Broad Institute Genome Sequencing Center for Infectious Disease"/>
            <person name="Wu L."/>
            <person name="Ma J."/>
        </authorList>
    </citation>
    <scope>NUCLEOTIDE SEQUENCE [LARGE SCALE GENOMIC DNA]</scope>
    <source>
        <strain evidence="2">JCM 17337</strain>
    </source>
</reference>
<organism evidence="1 2">
    <name type="scientific">Flavobacterium ginsengiterrae</name>
    <dbReference type="NCBI Taxonomy" id="871695"/>
    <lineage>
        <taxon>Bacteria</taxon>
        <taxon>Pseudomonadati</taxon>
        <taxon>Bacteroidota</taxon>
        <taxon>Flavobacteriia</taxon>
        <taxon>Flavobacteriales</taxon>
        <taxon>Flavobacteriaceae</taxon>
        <taxon>Flavobacterium</taxon>
    </lineage>
</organism>